<dbReference type="InterPro" id="IPR029052">
    <property type="entry name" value="Metallo-depent_PP-like"/>
</dbReference>
<dbReference type="Proteomes" id="UP000323565">
    <property type="component" value="Chromosome"/>
</dbReference>
<evidence type="ECO:0000256" key="3">
    <source>
        <dbReference type="SAM" id="SignalP"/>
    </source>
</evidence>
<dbReference type="SMART" id="SM00854">
    <property type="entry name" value="PGA_cap"/>
    <property type="match status" value="1"/>
</dbReference>
<dbReference type="Gene3D" id="3.60.21.10">
    <property type="match status" value="1"/>
</dbReference>
<feature type="domain" description="Capsule synthesis protein CapA" evidence="4">
    <location>
        <begin position="86"/>
        <end position="339"/>
    </location>
</feature>
<evidence type="ECO:0000259" key="4">
    <source>
        <dbReference type="SMART" id="SM00854"/>
    </source>
</evidence>
<dbReference type="InterPro" id="IPR019079">
    <property type="entry name" value="Capsule_synth_CapA"/>
</dbReference>
<evidence type="ECO:0000313" key="5">
    <source>
        <dbReference type="EMBL" id="QEH93571.1"/>
    </source>
</evidence>
<accession>A0ABX5ZA16</accession>
<keyword evidence="6" id="KW-1185">Reference proteome</keyword>
<protein>
    <submittedName>
        <fullName evidence="5">CapA family protein</fullName>
    </submittedName>
</protein>
<dbReference type="EMBL" id="CP043031">
    <property type="protein sequence ID" value="QEH93571.1"/>
    <property type="molecule type" value="Genomic_DNA"/>
</dbReference>
<sequence length="413" mass="43560">MGRSPRPTMRPMQPRAHATAAVLTAALVLATGCASGSSTSSPSATSASSHSSSESSTTPNSQAPSNSGTSSIPAPKPVTGKPATITIGASGDLIAHASTVAQARAAAGGQGYAFAPFFAALKPTVEAPTISICQMENPLSRTNTDLSVEYSFNAPREFATATRSMGFDGCSTANNHTWDRGQQGMEETREVLAANDLKASGPGTKAGEKGQPVFYEANGLKVAQLSYSYSLINAVGDQWSVPKEAPWLKDAMWFTRTSKGVVKDAAAARAQGADLVLVSMHWGYEYEGVNAQQKQVTAELMRSGQVDWIIGNHPHVVQPCDKVNGRYVTYSLGNFFSGQIAAIKPGTADGAFAAVTFERDAAGKWKQSMTFQPTYQNQTTRHVELASPTSNADSYRKTVRTMGLMGCDAKPAS</sequence>
<dbReference type="PANTHER" id="PTHR33393">
    <property type="entry name" value="POLYGLUTAMINE SYNTHESIS ACCESSORY PROTEIN RV0574C-RELATED"/>
    <property type="match status" value="1"/>
</dbReference>
<dbReference type="PANTHER" id="PTHR33393:SF13">
    <property type="entry name" value="PGA BIOSYNTHESIS PROTEIN CAPA"/>
    <property type="match status" value="1"/>
</dbReference>
<reference evidence="5 6" key="1">
    <citation type="submission" date="2019-08" db="EMBL/GenBank/DDBJ databases">
        <title>Dermacoccus abyssi strain HZAU 226, whole genome Nanopore sequencing project.</title>
        <authorList>
            <person name="Guo A."/>
            <person name="Zhang X."/>
            <person name="Ruan Y."/>
            <person name="Liu W."/>
            <person name="Chen Q."/>
            <person name="Gu L."/>
        </authorList>
    </citation>
    <scope>NUCLEOTIDE SEQUENCE [LARGE SCALE GENOMIC DNA]</scope>
    <source>
        <strain evidence="5 6">HZAU 226</strain>
    </source>
</reference>
<proteinExistence type="inferred from homology"/>
<dbReference type="InterPro" id="IPR052169">
    <property type="entry name" value="CW_Biosynth-Accessory"/>
</dbReference>
<keyword evidence="3" id="KW-0732">Signal</keyword>
<feature type="chain" id="PRO_5046562410" evidence="3">
    <location>
        <begin position="37"/>
        <end position="413"/>
    </location>
</feature>
<dbReference type="CDD" id="cd07381">
    <property type="entry name" value="MPP_CapA"/>
    <property type="match status" value="1"/>
</dbReference>
<comment type="similarity">
    <text evidence="1">Belongs to the CapA family.</text>
</comment>
<gene>
    <name evidence="5" type="ORF">FV141_08595</name>
</gene>
<name>A0ABX5ZA16_9MICO</name>
<feature type="region of interest" description="Disordered" evidence="2">
    <location>
        <begin position="33"/>
        <end position="83"/>
    </location>
</feature>
<dbReference type="Pfam" id="PF09587">
    <property type="entry name" value="PGA_cap"/>
    <property type="match status" value="1"/>
</dbReference>
<evidence type="ECO:0000256" key="1">
    <source>
        <dbReference type="ARBA" id="ARBA00005662"/>
    </source>
</evidence>
<evidence type="ECO:0000313" key="6">
    <source>
        <dbReference type="Proteomes" id="UP000323565"/>
    </source>
</evidence>
<organism evidence="5 6">
    <name type="scientific">Dermacoccus abyssi</name>
    <dbReference type="NCBI Taxonomy" id="322596"/>
    <lineage>
        <taxon>Bacteria</taxon>
        <taxon>Bacillati</taxon>
        <taxon>Actinomycetota</taxon>
        <taxon>Actinomycetes</taxon>
        <taxon>Micrococcales</taxon>
        <taxon>Dermacoccaceae</taxon>
        <taxon>Dermacoccus</taxon>
    </lineage>
</organism>
<dbReference type="SUPFAM" id="SSF56300">
    <property type="entry name" value="Metallo-dependent phosphatases"/>
    <property type="match status" value="1"/>
</dbReference>
<feature type="signal peptide" evidence="3">
    <location>
        <begin position="1"/>
        <end position="36"/>
    </location>
</feature>
<evidence type="ECO:0000256" key="2">
    <source>
        <dbReference type="SAM" id="MobiDB-lite"/>
    </source>
</evidence>
<feature type="compositionally biased region" description="Low complexity" evidence="2">
    <location>
        <begin position="33"/>
        <end position="63"/>
    </location>
</feature>
<dbReference type="PROSITE" id="PS51257">
    <property type="entry name" value="PROKAR_LIPOPROTEIN"/>
    <property type="match status" value="1"/>
</dbReference>